<keyword evidence="2" id="KW-0732">Signal</keyword>
<feature type="region of interest" description="Disordered" evidence="1">
    <location>
        <begin position="119"/>
        <end position="144"/>
    </location>
</feature>
<feature type="compositionally biased region" description="Acidic residues" evidence="1">
    <location>
        <begin position="82"/>
        <end position="95"/>
    </location>
</feature>
<name>A0ABP0HJS3_9DINO</name>
<accession>A0ABP0HJS3</accession>
<keyword evidence="4" id="KW-1185">Reference proteome</keyword>
<proteinExistence type="predicted"/>
<protein>
    <submittedName>
        <fullName evidence="3">Selenocysteine lyase</fullName>
    </submittedName>
</protein>
<feature type="signal peptide" evidence="2">
    <location>
        <begin position="1"/>
        <end position="16"/>
    </location>
</feature>
<evidence type="ECO:0000256" key="2">
    <source>
        <dbReference type="SAM" id="SignalP"/>
    </source>
</evidence>
<organism evidence="3 4">
    <name type="scientific">Durusdinium trenchii</name>
    <dbReference type="NCBI Taxonomy" id="1381693"/>
    <lineage>
        <taxon>Eukaryota</taxon>
        <taxon>Sar</taxon>
        <taxon>Alveolata</taxon>
        <taxon>Dinophyceae</taxon>
        <taxon>Suessiales</taxon>
        <taxon>Symbiodiniaceae</taxon>
        <taxon>Durusdinium</taxon>
    </lineage>
</organism>
<dbReference type="Proteomes" id="UP001642464">
    <property type="component" value="Unassembled WGS sequence"/>
</dbReference>
<dbReference type="EMBL" id="CAXAMM010000969">
    <property type="protein sequence ID" value="CAK8989766.1"/>
    <property type="molecule type" value="Genomic_DNA"/>
</dbReference>
<sequence>MKKLLLAWLTLGQALAISRDAQIAELAADDDDDAGDANEDLLDVDASWETTPFPPQVSLAQLAASTETVTKGIEANVGRQGDDDDDDDSDAEVEPLETPVSVQPPKVSLASANSTWKAGNATGATGRGVAAPPTMVSTSTGPRVADRLPSQFDAIAFLAQSEAAEEVATSAEAEVLEAEAQEARSRAWLWRAQARQKRSSQELVGEDIDTANAGVRAAEQSVAQKARVTQELRGKAQEARQAVIKVSDQVAPGLGMSHLISHFGPENCVSTWRDPTSGSCFLRTECAEVSNFETFEVGFFCEGGTSELQEHRYEKGAFNRNELQDTAVHCQRCLPLQEEPATGAALAQEVSQLQQSLSTVSGTIRQLESTALRGAN</sequence>
<evidence type="ECO:0000313" key="3">
    <source>
        <dbReference type="EMBL" id="CAK8989766.1"/>
    </source>
</evidence>
<gene>
    <name evidence="3" type="ORF">SCF082_LOCUS1958</name>
</gene>
<feature type="region of interest" description="Disordered" evidence="1">
    <location>
        <begin position="72"/>
        <end position="101"/>
    </location>
</feature>
<dbReference type="GO" id="GO:0016829">
    <property type="term" value="F:lyase activity"/>
    <property type="evidence" value="ECO:0007669"/>
    <property type="project" value="UniProtKB-KW"/>
</dbReference>
<comment type="caution">
    <text evidence="3">The sequence shown here is derived from an EMBL/GenBank/DDBJ whole genome shotgun (WGS) entry which is preliminary data.</text>
</comment>
<evidence type="ECO:0000313" key="4">
    <source>
        <dbReference type="Proteomes" id="UP001642464"/>
    </source>
</evidence>
<keyword evidence="3" id="KW-0456">Lyase</keyword>
<evidence type="ECO:0000256" key="1">
    <source>
        <dbReference type="SAM" id="MobiDB-lite"/>
    </source>
</evidence>
<feature type="chain" id="PRO_5046848714" evidence="2">
    <location>
        <begin position="17"/>
        <end position="376"/>
    </location>
</feature>
<reference evidence="3 4" key="1">
    <citation type="submission" date="2024-02" db="EMBL/GenBank/DDBJ databases">
        <authorList>
            <person name="Chen Y."/>
            <person name="Shah S."/>
            <person name="Dougan E. K."/>
            <person name="Thang M."/>
            <person name="Chan C."/>
        </authorList>
    </citation>
    <scope>NUCLEOTIDE SEQUENCE [LARGE SCALE GENOMIC DNA]</scope>
</reference>